<organism evidence="2 3">
    <name type="scientific">Bemisia tabaci</name>
    <name type="common">Sweetpotato whitefly</name>
    <name type="synonym">Aleurodes tabaci</name>
    <dbReference type="NCBI Taxonomy" id="7038"/>
    <lineage>
        <taxon>Eukaryota</taxon>
        <taxon>Metazoa</taxon>
        <taxon>Ecdysozoa</taxon>
        <taxon>Arthropoda</taxon>
        <taxon>Hexapoda</taxon>
        <taxon>Insecta</taxon>
        <taxon>Pterygota</taxon>
        <taxon>Neoptera</taxon>
        <taxon>Paraneoptera</taxon>
        <taxon>Hemiptera</taxon>
        <taxon>Sternorrhyncha</taxon>
        <taxon>Aleyrodoidea</taxon>
        <taxon>Aleyrodidae</taxon>
        <taxon>Aleyrodinae</taxon>
        <taxon>Bemisia</taxon>
    </lineage>
</organism>
<sequence length="440" mass="49977">MFKSARCDGITLKSMVMNVTFLLITFLILEQAYGKKRVVIHVPNKINNIHHHHVKKVIVYKPVPVKCHHEEDKHVWQEGWESTQKDEWLDKRPSIPIPVKHPGHPGHPGWPSPELIKTTGYVSGERISSDTWDATGTSAAAVAPVKYPKILEEEEADLHPLPSKKRPLPPIVNDPSDWKLWSPSDITPHAVAPPKNPPPGPRLKAPVVQPPKEHIVTYRVVKKKVTKPKVKKPPLSSTEVKPKPVLQSHYSNQGVKTAQYPPHSYVQQPSYEEDMYMASSSIKPHDYPKTQQTSLYSSPYSGHNNPQPPPQPVLSQNVYHNNYSPSSTMQPYYDQDPYFTSSSRPYVNQNYARPYYEQADAYSAPKGHGIQNEQEPFLLNPHNIKALLDQNVQVSESSRRKPSYDLNIHNPSKVRPNSSSYQMRYSHLNSTTPTAYLINH</sequence>
<protein>
    <submittedName>
        <fullName evidence="2">Uncharacterized protein</fullName>
    </submittedName>
</protein>
<feature type="compositionally biased region" description="Polar residues" evidence="1">
    <location>
        <begin position="313"/>
        <end position="330"/>
    </location>
</feature>
<reference evidence="2" key="1">
    <citation type="submission" date="2021-12" db="EMBL/GenBank/DDBJ databases">
        <authorList>
            <person name="King R."/>
        </authorList>
    </citation>
    <scope>NUCLEOTIDE SEQUENCE</scope>
</reference>
<feature type="region of interest" description="Disordered" evidence="1">
    <location>
        <begin position="281"/>
        <end position="332"/>
    </location>
</feature>
<dbReference type="AlphaFoldDB" id="A0A9P0ADM3"/>
<feature type="compositionally biased region" description="Polar residues" evidence="1">
    <location>
        <begin position="289"/>
        <end position="305"/>
    </location>
</feature>
<feature type="region of interest" description="Disordered" evidence="1">
    <location>
        <begin position="187"/>
        <end position="207"/>
    </location>
</feature>
<dbReference type="KEGG" id="btab:109037324"/>
<keyword evidence="3" id="KW-1185">Reference proteome</keyword>
<feature type="region of interest" description="Disordered" evidence="1">
    <location>
        <begin position="224"/>
        <end position="246"/>
    </location>
</feature>
<dbReference type="EMBL" id="OU963866">
    <property type="protein sequence ID" value="CAH0390483.1"/>
    <property type="molecule type" value="Genomic_DNA"/>
</dbReference>
<gene>
    <name evidence="2" type="ORF">BEMITA_LOCUS9203</name>
</gene>
<evidence type="ECO:0000256" key="1">
    <source>
        <dbReference type="SAM" id="MobiDB-lite"/>
    </source>
</evidence>
<proteinExistence type="predicted"/>
<dbReference type="Proteomes" id="UP001152759">
    <property type="component" value="Chromosome 5"/>
</dbReference>
<name>A0A9P0ADM3_BEMTA</name>
<evidence type="ECO:0000313" key="3">
    <source>
        <dbReference type="Proteomes" id="UP001152759"/>
    </source>
</evidence>
<evidence type="ECO:0000313" key="2">
    <source>
        <dbReference type="EMBL" id="CAH0390483.1"/>
    </source>
</evidence>
<accession>A0A9P0ADM3</accession>